<dbReference type="AlphaFoldDB" id="A0A814K1B3"/>
<comment type="caution">
    <text evidence="1">The sequence shown here is derived from an EMBL/GenBank/DDBJ whole genome shotgun (WGS) entry which is preliminary data.</text>
</comment>
<name>A0A814K1B3_ADIRI</name>
<gene>
    <name evidence="1" type="ORF">EDS130_LOCUS17121</name>
</gene>
<accession>A0A814K1B3</accession>
<dbReference type="EMBL" id="CAJNOJ010000076">
    <property type="protein sequence ID" value="CAF1044853.1"/>
    <property type="molecule type" value="Genomic_DNA"/>
</dbReference>
<evidence type="ECO:0000313" key="2">
    <source>
        <dbReference type="Proteomes" id="UP000663852"/>
    </source>
</evidence>
<protein>
    <submittedName>
        <fullName evidence="1">Uncharacterized protein</fullName>
    </submittedName>
</protein>
<proteinExistence type="predicted"/>
<reference evidence="1" key="1">
    <citation type="submission" date="2021-02" db="EMBL/GenBank/DDBJ databases">
        <authorList>
            <person name="Nowell W R."/>
        </authorList>
    </citation>
    <scope>NUCLEOTIDE SEQUENCE</scope>
</reference>
<organism evidence="1 2">
    <name type="scientific">Adineta ricciae</name>
    <name type="common">Rotifer</name>
    <dbReference type="NCBI Taxonomy" id="249248"/>
    <lineage>
        <taxon>Eukaryota</taxon>
        <taxon>Metazoa</taxon>
        <taxon>Spiralia</taxon>
        <taxon>Gnathifera</taxon>
        <taxon>Rotifera</taxon>
        <taxon>Eurotatoria</taxon>
        <taxon>Bdelloidea</taxon>
        <taxon>Adinetida</taxon>
        <taxon>Adinetidae</taxon>
        <taxon>Adineta</taxon>
    </lineage>
</organism>
<dbReference type="OrthoDB" id="9974819at2759"/>
<sequence length="168" mass="19500">MADLDSLKTTLHSRHIDSSNVKPYTDFHLRQNGDLVLTTPSLESHRVNNDPIHRYEDRMSANLPKEVDYRILSYDALENRRYQQLGMKQPMPYQVTRIFQERFGSIASPRVDSSRIVRTSTIPGFHFVDQIPDSNRTMVSQRFNKISPFVTEHGNKPNSNPLLRQSMV</sequence>
<dbReference type="Proteomes" id="UP000663852">
    <property type="component" value="Unassembled WGS sequence"/>
</dbReference>
<evidence type="ECO:0000313" key="1">
    <source>
        <dbReference type="EMBL" id="CAF1044853.1"/>
    </source>
</evidence>